<protein>
    <recommendedName>
        <fullName evidence="8">YpuD</fullName>
    </recommendedName>
</protein>
<organism evidence="1 6">
    <name type="scientific">Bacillus subtilis</name>
    <dbReference type="NCBI Taxonomy" id="1423"/>
    <lineage>
        <taxon>Bacteria</taxon>
        <taxon>Bacillati</taxon>
        <taxon>Bacillota</taxon>
        <taxon>Bacilli</taxon>
        <taxon>Bacillales</taxon>
        <taxon>Bacillaceae</taxon>
        <taxon>Bacillus</taxon>
    </lineage>
</organism>
<evidence type="ECO:0000313" key="7">
    <source>
        <dbReference type="Proteomes" id="UP000076442"/>
    </source>
</evidence>
<dbReference type="Proteomes" id="UP001229422">
    <property type="component" value="Chromosome"/>
</dbReference>
<proteinExistence type="predicted"/>
<reference evidence="3" key="3">
    <citation type="submission" date="2021-03" db="EMBL/GenBank/DDBJ databases">
        <title>Isolation of Bacillus subtilis from fermented food sample.</title>
        <authorList>
            <person name="Lakshmanan V."/>
            <person name="Athira K."/>
            <person name="Rajagopal K."/>
        </authorList>
    </citation>
    <scope>NUCLEOTIDE SEQUENCE</scope>
    <source>
        <strain evidence="3">S1</strain>
    </source>
</reference>
<evidence type="ECO:0000313" key="4">
    <source>
        <dbReference type="EMBL" id="WEY83283.1"/>
    </source>
</evidence>
<evidence type="ECO:0008006" key="8">
    <source>
        <dbReference type="Google" id="ProtNLM"/>
    </source>
</evidence>
<reference evidence="4" key="4">
    <citation type="submission" date="2023-03" db="EMBL/GenBank/DDBJ databases">
        <title>Complete genome sequences of 52 Bacillus and Priestia strains isolated from West-African fermentations and 26 reference strains from the DSMZ collection.</title>
        <authorList>
            <person name="Wiedenbein E.S."/>
            <person name="Canoy T.S."/>
            <person name="Hui Y."/>
            <person name="Parkouda C."/>
            <person name="Dawende C."/>
            <person name="Ametefe E."/>
            <person name="Jespersen L."/>
            <person name="Nielsen D.S."/>
        </authorList>
    </citation>
    <scope>NUCLEOTIDE SEQUENCE</scope>
    <source>
        <strain evidence="4">PRO56</strain>
    </source>
</reference>
<reference evidence="1 6" key="1">
    <citation type="submission" date="2014-12" db="EMBL/GenBank/DDBJ databases">
        <title>Comparative genome analysis of Bacillus coagulans HM-08, Clostridium butyricum HM-68, Bacillus subtilis HM-66 and Bacillus licheniformis BL-09.</title>
        <authorList>
            <person name="Zhang H."/>
        </authorList>
    </citation>
    <scope>NUCLEOTIDE SEQUENCE [LARGE SCALE GENOMIC DNA]</scope>
    <source>
        <strain evidence="1 6">HM-66</strain>
    </source>
</reference>
<gene>
    <name evidence="2" type="ORF">B4122_2206</name>
    <name evidence="3" type="ORF">J5227_00110</name>
    <name evidence="4" type="ORF">P5633_12650</name>
    <name evidence="5" type="ORF">QL281_02055</name>
    <name evidence="1" type="ORF">SC09_Contig24orf00462</name>
</gene>
<evidence type="ECO:0000313" key="2">
    <source>
        <dbReference type="EMBL" id="KZD91564.1"/>
    </source>
</evidence>
<dbReference type="AlphaFoldDB" id="A0A0C3KD93"/>
<evidence type="ECO:0000313" key="3">
    <source>
        <dbReference type="EMBL" id="MBO3792754.1"/>
    </source>
</evidence>
<reference evidence="5" key="5">
    <citation type="submission" date="2023-05" db="EMBL/GenBank/DDBJ databases">
        <title>Complete genome sequence of Bacillus subtilis SRCM117797 isolated from Soybean paste.</title>
        <authorList>
            <person name="Abraha H.B."/>
            <person name="Kim K.-P."/>
            <person name="Ryu M.-S."/>
            <person name="Jeong D.-Y."/>
        </authorList>
    </citation>
    <scope>NUCLEOTIDE SEQUENCE</scope>
    <source>
        <strain evidence="5">SRCM117797</strain>
    </source>
</reference>
<accession>A0A0C3KD93</accession>
<dbReference type="Proteomes" id="UP000032247">
    <property type="component" value="Unassembled WGS sequence"/>
</dbReference>
<dbReference type="EMBL" id="CP120576">
    <property type="protein sequence ID" value="WEY83283.1"/>
    <property type="molecule type" value="Genomic_DNA"/>
</dbReference>
<dbReference type="Proteomes" id="UP000665181">
    <property type="component" value="Unassembled WGS sequence"/>
</dbReference>
<dbReference type="RefSeq" id="WP_003230488.1">
    <property type="nucleotide sequence ID" value="NZ_AP028964.1"/>
</dbReference>
<evidence type="ECO:0000313" key="1">
    <source>
        <dbReference type="EMBL" id="KIU11466.1"/>
    </source>
</evidence>
<evidence type="ECO:0000313" key="5">
    <source>
        <dbReference type="EMBL" id="WHM21911.1"/>
    </source>
</evidence>
<dbReference type="EMBL" id="CP125292">
    <property type="protein sequence ID" value="WHM21911.1"/>
    <property type="molecule type" value="Genomic_DNA"/>
</dbReference>
<reference evidence="2 7" key="2">
    <citation type="submission" date="2015-09" db="EMBL/GenBank/DDBJ databases">
        <title>Spore heat resistance.</title>
        <authorList>
            <person name="Boekhorst J."/>
            <person name="Berendsen E.M."/>
            <person name="Wells-Bennik M.H."/>
            <person name="Kuipers O.P."/>
        </authorList>
    </citation>
    <scope>NUCLEOTIDE SEQUENCE [LARGE SCALE GENOMIC DNA]</scope>
    <source>
        <strain evidence="2 7">B4122</strain>
    </source>
</reference>
<evidence type="ECO:0000313" key="6">
    <source>
        <dbReference type="Proteomes" id="UP000032247"/>
    </source>
</evidence>
<sequence length="114" mass="12740">MGRIKTKITILLVLLLLLAGGYMYINDVELKDVPTAIGQTLSSEEEEYTIQEYKVTKIDGSEYHGVAENGTKIIFNGKKLNQDLSDIKEGDKIKAYFSKSKRIDGLIKVAKVND</sequence>
<dbReference type="EMBL" id="JXBC01000003">
    <property type="protein sequence ID" value="KIU11466.1"/>
    <property type="molecule type" value="Genomic_DNA"/>
</dbReference>
<dbReference type="EMBL" id="LJZV01000012">
    <property type="protein sequence ID" value="KZD91564.1"/>
    <property type="molecule type" value="Genomic_DNA"/>
</dbReference>
<dbReference type="PATRIC" id="fig|1423.134.peg.338"/>
<name>A0A0C3KD93_BACIU</name>
<dbReference type="EMBL" id="JAGFPW010000001">
    <property type="protein sequence ID" value="MBO3792754.1"/>
    <property type="molecule type" value="Genomic_DNA"/>
</dbReference>
<dbReference type="Proteomes" id="UP000076442">
    <property type="component" value="Unassembled WGS sequence"/>
</dbReference>
<dbReference type="Proteomes" id="UP001214898">
    <property type="component" value="Chromosome"/>
</dbReference>